<feature type="transmembrane region" description="Helical" evidence="8">
    <location>
        <begin position="166"/>
        <end position="184"/>
    </location>
</feature>
<keyword evidence="3" id="KW-0328">Glycosyltransferase</keyword>
<name>A0ABP7DC19_9SPHN</name>
<keyword evidence="5 8" id="KW-0812">Transmembrane</keyword>
<feature type="transmembrane region" description="Helical" evidence="8">
    <location>
        <begin position="388"/>
        <end position="408"/>
    </location>
</feature>
<feature type="domain" description="Glycosyltransferase RgtA/B/C/D-like" evidence="9">
    <location>
        <begin position="116"/>
        <end position="252"/>
    </location>
</feature>
<accession>A0ABP7DC19</accession>
<protein>
    <recommendedName>
        <fullName evidence="9">Glycosyltransferase RgtA/B/C/D-like domain-containing protein</fullName>
    </recommendedName>
</protein>
<evidence type="ECO:0000256" key="1">
    <source>
        <dbReference type="ARBA" id="ARBA00004651"/>
    </source>
</evidence>
<evidence type="ECO:0000256" key="2">
    <source>
        <dbReference type="ARBA" id="ARBA00022475"/>
    </source>
</evidence>
<keyword evidence="11" id="KW-1185">Reference proteome</keyword>
<evidence type="ECO:0000259" key="9">
    <source>
        <dbReference type="Pfam" id="PF13231"/>
    </source>
</evidence>
<feature type="transmembrane region" description="Helical" evidence="8">
    <location>
        <begin position="196"/>
        <end position="224"/>
    </location>
</feature>
<dbReference type="InterPro" id="IPR038731">
    <property type="entry name" value="RgtA/B/C-like"/>
</dbReference>
<evidence type="ECO:0000256" key="3">
    <source>
        <dbReference type="ARBA" id="ARBA00022676"/>
    </source>
</evidence>
<comment type="caution">
    <text evidence="10">The sequence shown here is derived from an EMBL/GenBank/DDBJ whole genome shotgun (WGS) entry which is preliminary data.</text>
</comment>
<evidence type="ECO:0000256" key="5">
    <source>
        <dbReference type="ARBA" id="ARBA00022692"/>
    </source>
</evidence>
<reference evidence="11" key="1">
    <citation type="journal article" date="2019" name="Int. J. Syst. Evol. Microbiol.">
        <title>The Global Catalogue of Microorganisms (GCM) 10K type strain sequencing project: providing services to taxonomists for standard genome sequencing and annotation.</title>
        <authorList>
            <consortium name="The Broad Institute Genomics Platform"/>
            <consortium name="The Broad Institute Genome Sequencing Center for Infectious Disease"/>
            <person name="Wu L."/>
            <person name="Ma J."/>
        </authorList>
    </citation>
    <scope>NUCLEOTIDE SEQUENCE [LARGE SCALE GENOMIC DNA]</scope>
    <source>
        <strain evidence="11">JCM 17498</strain>
    </source>
</reference>
<comment type="subcellular location">
    <subcellularLocation>
        <location evidence="1">Cell membrane</location>
        <topology evidence="1">Multi-pass membrane protein</topology>
    </subcellularLocation>
</comment>
<keyword evidence="2" id="KW-1003">Cell membrane</keyword>
<dbReference type="RefSeq" id="WP_344692305.1">
    <property type="nucleotide sequence ID" value="NZ_BAABBF010000002.1"/>
</dbReference>
<dbReference type="InterPro" id="IPR050297">
    <property type="entry name" value="LipidA_mod_glycosyltrf_83"/>
</dbReference>
<feature type="transmembrane region" description="Helical" evidence="8">
    <location>
        <begin position="302"/>
        <end position="321"/>
    </location>
</feature>
<evidence type="ECO:0000256" key="4">
    <source>
        <dbReference type="ARBA" id="ARBA00022679"/>
    </source>
</evidence>
<sequence length="474" mass="50835">MTPARSIPLLLFVLVWLSTGWFGSWEGNPNNATRLFAAIELVERGDARIDDWAPLTIDKAVFDGHVYLDKAPGMTLLALPAVALADAVTGDRATGIVRSVGDTRLDRFLKLRLRLAAITVPALLTAIAAVLLYDLGLALTGRAAAGLVAALGYALGSPIWGLSTTIMGHAAVAALFVIAVWALARAATQGRGVPALLGGAALGYAVVVEYQAVLAGSAIALWAVWRLRGHPDRVRLLGLAAAGGIAGLMPLLAYNLIAFGTPFRIGYAGVQGFEGMQQGLFGLGMPRLFVLFEIVFGDRRGLVWVAPILVLAMPGLVWLAEDRRGKDIGLVAIAVVMVGLLVNAAYVYWDGGNATGPRHAMAMAGLFALGLAPFWSRLRHGWQRMATVGLLGLSIAINLMIAAAEIFAPPEYRFPLWSAVYDLRFRHGDLRTIPSDWWGWTTWHGLWLYLGLALPLLALLIAQVRQQEVRRGSS</sequence>
<evidence type="ECO:0000256" key="7">
    <source>
        <dbReference type="ARBA" id="ARBA00023136"/>
    </source>
</evidence>
<dbReference type="PANTHER" id="PTHR33908">
    <property type="entry name" value="MANNOSYLTRANSFERASE YKCB-RELATED"/>
    <property type="match status" value="1"/>
</dbReference>
<organism evidence="10 11">
    <name type="scientific">Sphingomonas cynarae</name>
    <dbReference type="NCBI Taxonomy" id="930197"/>
    <lineage>
        <taxon>Bacteria</taxon>
        <taxon>Pseudomonadati</taxon>
        <taxon>Pseudomonadota</taxon>
        <taxon>Alphaproteobacteria</taxon>
        <taxon>Sphingomonadales</taxon>
        <taxon>Sphingomonadaceae</taxon>
        <taxon>Sphingomonas</taxon>
    </lineage>
</organism>
<keyword evidence="6 8" id="KW-1133">Transmembrane helix</keyword>
<feature type="transmembrane region" description="Helical" evidence="8">
    <location>
        <begin position="115"/>
        <end position="136"/>
    </location>
</feature>
<feature type="transmembrane region" description="Helical" evidence="8">
    <location>
        <begin position="360"/>
        <end position="376"/>
    </location>
</feature>
<feature type="transmembrane region" description="Helical" evidence="8">
    <location>
        <begin position="143"/>
        <end position="160"/>
    </location>
</feature>
<gene>
    <name evidence="10" type="ORF">GCM10022268_10200</name>
</gene>
<dbReference type="Proteomes" id="UP001500523">
    <property type="component" value="Unassembled WGS sequence"/>
</dbReference>
<keyword evidence="4" id="KW-0808">Transferase</keyword>
<evidence type="ECO:0000313" key="11">
    <source>
        <dbReference type="Proteomes" id="UP001500523"/>
    </source>
</evidence>
<feature type="transmembrane region" description="Helical" evidence="8">
    <location>
        <begin position="236"/>
        <end position="258"/>
    </location>
</feature>
<keyword evidence="7 8" id="KW-0472">Membrane</keyword>
<dbReference type="PANTHER" id="PTHR33908:SF11">
    <property type="entry name" value="MEMBRANE PROTEIN"/>
    <property type="match status" value="1"/>
</dbReference>
<dbReference type="EMBL" id="BAABBF010000002">
    <property type="protein sequence ID" value="GAA3702396.1"/>
    <property type="molecule type" value="Genomic_DNA"/>
</dbReference>
<evidence type="ECO:0000256" key="8">
    <source>
        <dbReference type="SAM" id="Phobius"/>
    </source>
</evidence>
<proteinExistence type="predicted"/>
<evidence type="ECO:0000256" key="6">
    <source>
        <dbReference type="ARBA" id="ARBA00022989"/>
    </source>
</evidence>
<dbReference type="Pfam" id="PF13231">
    <property type="entry name" value="PMT_2"/>
    <property type="match status" value="1"/>
</dbReference>
<feature type="transmembrane region" description="Helical" evidence="8">
    <location>
        <begin position="328"/>
        <end position="348"/>
    </location>
</feature>
<feature type="transmembrane region" description="Helical" evidence="8">
    <location>
        <begin position="446"/>
        <end position="464"/>
    </location>
</feature>
<evidence type="ECO:0000313" key="10">
    <source>
        <dbReference type="EMBL" id="GAA3702396.1"/>
    </source>
</evidence>